<feature type="non-terminal residue" evidence="1">
    <location>
        <position position="40"/>
    </location>
</feature>
<evidence type="ECO:0000313" key="1">
    <source>
        <dbReference type="EMBL" id="VAW79543.1"/>
    </source>
</evidence>
<name>A0A3B0YU73_9ZZZZ</name>
<organism evidence="1">
    <name type="scientific">hydrothermal vent metagenome</name>
    <dbReference type="NCBI Taxonomy" id="652676"/>
    <lineage>
        <taxon>unclassified sequences</taxon>
        <taxon>metagenomes</taxon>
        <taxon>ecological metagenomes</taxon>
    </lineage>
</organism>
<accession>A0A3B0YU73</accession>
<proteinExistence type="predicted"/>
<protein>
    <submittedName>
        <fullName evidence="1">Uncharacterized protein</fullName>
    </submittedName>
</protein>
<reference evidence="1" key="1">
    <citation type="submission" date="2018-06" db="EMBL/GenBank/DDBJ databases">
        <authorList>
            <person name="Zhirakovskaya E."/>
        </authorList>
    </citation>
    <scope>NUCLEOTIDE SEQUENCE</scope>
</reference>
<dbReference type="AlphaFoldDB" id="A0A3B0YU73"/>
<gene>
    <name evidence="1" type="ORF">MNBD_GAMMA13-1952</name>
</gene>
<sequence>MHVPPNYQAMRELISAFFDLLQNEDEPAVRVVLGHYFFVY</sequence>
<dbReference type="EMBL" id="UOFK01000195">
    <property type="protein sequence ID" value="VAW79543.1"/>
    <property type="molecule type" value="Genomic_DNA"/>
</dbReference>